<proteinExistence type="predicted"/>
<evidence type="ECO:0000313" key="2">
    <source>
        <dbReference type="Proteomes" id="UP000250998"/>
    </source>
</evidence>
<keyword evidence="2" id="KW-1185">Reference proteome</keyword>
<dbReference type="GeneID" id="77935627"/>
<reference evidence="1 2" key="1">
    <citation type="submission" date="2018-05" db="EMBL/GenBank/DDBJ databases">
        <title>Complete genome sequence of phage G17, A novel E. coli O157 phage isolated from cattle in the North-West Province.</title>
        <authorList>
            <person name="Akindolire M.A."/>
            <person name="Ateba C.N."/>
        </authorList>
    </citation>
    <scope>NUCLEOTIDE SEQUENCE [LARGE SCALE GENOMIC DNA]</scope>
</reference>
<protein>
    <submittedName>
        <fullName evidence="1">Uncharacterized protein</fullName>
    </submittedName>
</protein>
<accession>A0A2Z4Q1S2</accession>
<name>A0A2Z4Q1S2_9CAUD</name>
<dbReference type="EMBL" id="MH358458">
    <property type="protein sequence ID" value="AWY03414.1"/>
    <property type="molecule type" value="Genomic_DNA"/>
</dbReference>
<organism evidence="1 2">
    <name type="scientific">Escherichia phage phi G17</name>
    <dbReference type="NCBI Taxonomy" id="2234086"/>
    <lineage>
        <taxon>Viruses</taxon>
        <taxon>Duplodnaviria</taxon>
        <taxon>Heunggongvirae</taxon>
        <taxon>Uroviricota</taxon>
        <taxon>Caudoviricetes</taxon>
        <taxon>Schitoviridae</taxon>
        <taxon>Enquatrovirinae</taxon>
        <taxon>Gamaleyavirus</taxon>
        <taxon>Gamaleyavirus G17</taxon>
    </lineage>
</organism>
<dbReference type="Proteomes" id="UP000250998">
    <property type="component" value="Segment"/>
</dbReference>
<dbReference type="KEGG" id="vg:77935627"/>
<sequence length="109" mass="11769">MKTLIAVAVVVLSALSFGAQASSRATLLEAAAKAYKYDTPDYTSQGYYMGMVSMAVDITDNCVPEGIQLKHVLHKVADEILLDATIQKLNHPADMINVAIHKAYPCVKS</sequence>
<dbReference type="RefSeq" id="YP_010659643.1">
    <property type="nucleotide sequence ID" value="NC_070870.1"/>
</dbReference>
<evidence type="ECO:0000313" key="1">
    <source>
        <dbReference type="EMBL" id="AWY03414.1"/>
    </source>
</evidence>